<evidence type="ECO:0000313" key="2">
    <source>
        <dbReference type="EMBL" id="CAD9031153.1"/>
    </source>
</evidence>
<reference evidence="2" key="1">
    <citation type="submission" date="2021-01" db="EMBL/GenBank/DDBJ databases">
        <authorList>
            <person name="Corre E."/>
            <person name="Pelletier E."/>
            <person name="Niang G."/>
            <person name="Scheremetjew M."/>
            <person name="Finn R."/>
            <person name="Kale V."/>
            <person name="Holt S."/>
            <person name="Cochrane G."/>
            <person name="Meng A."/>
            <person name="Brown T."/>
            <person name="Cohen L."/>
        </authorList>
    </citation>
    <scope>NUCLEOTIDE SEQUENCE</scope>
    <source>
        <strain evidence="2">NIES-381</strain>
    </source>
</reference>
<accession>A0A7S1J3D0</accession>
<evidence type="ECO:0000256" key="1">
    <source>
        <dbReference type="SAM" id="Phobius"/>
    </source>
</evidence>
<dbReference type="AlphaFoldDB" id="A0A7S1J3D0"/>
<organism evidence="2">
    <name type="scientific">Eutreptiella gymnastica</name>
    <dbReference type="NCBI Taxonomy" id="73025"/>
    <lineage>
        <taxon>Eukaryota</taxon>
        <taxon>Discoba</taxon>
        <taxon>Euglenozoa</taxon>
        <taxon>Euglenida</taxon>
        <taxon>Spirocuta</taxon>
        <taxon>Euglenophyceae</taxon>
        <taxon>Eutreptiales</taxon>
        <taxon>Eutreptiaceae</taxon>
        <taxon>Eutreptiella</taxon>
    </lineage>
</organism>
<keyword evidence="1" id="KW-1133">Transmembrane helix</keyword>
<name>A0A7S1J3D0_9EUGL</name>
<protein>
    <submittedName>
        <fullName evidence="2">Uncharacterized protein</fullName>
    </submittedName>
</protein>
<feature type="transmembrane region" description="Helical" evidence="1">
    <location>
        <begin position="70"/>
        <end position="91"/>
    </location>
</feature>
<keyword evidence="1" id="KW-0472">Membrane</keyword>
<dbReference type="EMBL" id="HBGA01113576">
    <property type="protein sequence ID" value="CAD9031153.1"/>
    <property type="molecule type" value="Transcribed_RNA"/>
</dbReference>
<gene>
    <name evidence="2" type="ORF">EGYM00392_LOCUS42295</name>
</gene>
<keyword evidence="1" id="KW-0812">Transmembrane</keyword>
<sequence>MGGADPLFNGSGVARSIQHMRNYHRISCGPEPMQAKVSGAPMHPWAMYTDKGAFFEGVGTQLKRRFWPKFFALNFGFFSGFYALTWLYSAAGPRAKTHTRKWKLAEAADPRYPYEEFPDIWLPPDIDKDPKADCWRILHVAPRDEKIIMEAHDQAARSRGMLAKFTDN</sequence>
<proteinExistence type="predicted"/>